<protein>
    <submittedName>
        <fullName evidence="3">Uncharacterized protein</fullName>
    </submittedName>
</protein>
<accession>A0A5Q6RRG0</accession>
<dbReference type="Proteomes" id="UP000307768">
    <property type="component" value="Unassembled WGS sequence"/>
</dbReference>
<evidence type="ECO:0000313" key="3">
    <source>
        <dbReference type="EMBL" id="KAA1420584.1"/>
    </source>
</evidence>
<organism evidence="3 4">
    <name type="scientific">Mumia zhuanghuii</name>
    <dbReference type="NCBI Taxonomy" id="2585211"/>
    <lineage>
        <taxon>Bacteria</taxon>
        <taxon>Bacillati</taxon>
        <taxon>Actinomycetota</taxon>
        <taxon>Actinomycetes</taxon>
        <taxon>Propionibacteriales</taxon>
        <taxon>Nocardioidaceae</taxon>
        <taxon>Mumia</taxon>
    </lineage>
</organism>
<reference evidence="3 4" key="1">
    <citation type="submission" date="2019-09" db="EMBL/GenBank/DDBJ databases">
        <title>Mumia zhuanghuii sp. nov. isolated from the intestinal contents of plateau pika (Ochotona curzoniae) in the Qinghai-Tibet plateau of China.</title>
        <authorList>
            <person name="Tian Z."/>
        </authorList>
    </citation>
    <scope>NUCLEOTIDE SEQUENCE [LARGE SCALE GENOMIC DNA]</scope>
    <source>
        <strain evidence="4">350</strain>
    </source>
</reference>
<evidence type="ECO:0000256" key="2">
    <source>
        <dbReference type="SAM" id="SignalP"/>
    </source>
</evidence>
<name>A0A5Q6RRG0_9ACTN</name>
<proteinExistence type="predicted"/>
<sequence>MSSTFIRTGVAALGATIALGGVAWGASSMSTASAETPAVTKRIDGNDALVLVADDDDDDDGARKADDTNTRSKASRSRVSRGTLHSRNSGRSRDRTNSRKTKVSRDRDRSRADKTRDWTRDGGDRTRDRSANRTNDRSKNDTRWRRG</sequence>
<dbReference type="AlphaFoldDB" id="A0A5Q6RRG0"/>
<feature type="region of interest" description="Disordered" evidence="1">
    <location>
        <begin position="52"/>
        <end position="147"/>
    </location>
</feature>
<feature type="compositionally biased region" description="Basic and acidic residues" evidence="1">
    <location>
        <begin position="91"/>
        <end position="147"/>
    </location>
</feature>
<comment type="caution">
    <text evidence="3">The sequence shown here is derived from an EMBL/GenBank/DDBJ whole genome shotgun (WGS) entry which is preliminary data.</text>
</comment>
<gene>
    <name evidence="3" type="ORF">FE697_016670</name>
</gene>
<feature type="signal peptide" evidence="2">
    <location>
        <begin position="1"/>
        <end position="34"/>
    </location>
</feature>
<dbReference type="EMBL" id="VDFQ02000005">
    <property type="protein sequence ID" value="KAA1420584.1"/>
    <property type="molecule type" value="Genomic_DNA"/>
</dbReference>
<keyword evidence="2" id="KW-0732">Signal</keyword>
<evidence type="ECO:0000313" key="4">
    <source>
        <dbReference type="Proteomes" id="UP000307768"/>
    </source>
</evidence>
<evidence type="ECO:0000256" key="1">
    <source>
        <dbReference type="SAM" id="MobiDB-lite"/>
    </source>
</evidence>
<feature type="chain" id="PRO_5024419648" evidence="2">
    <location>
        <begin position="35"/>
        <end position="147"/>
    </location>
</feature>
<feature type="compositionally biased region" description="Basic and acidic residues" evidence="1">
    <location>
        <begin position="61"/>
        <end position="70"/>
    </location>
</feature>
<dbReference type="RefSeq" id="WP_149770753.1">
    <property type="nucleotide sequence ID" value="NZ_VDFQ02000005.1"/>
</dbReference>